<dbReference type="PANTHER" id="PTHR12835:SF5">
    <property type="entry name" value="BIOTIN--PROTEIN LIGASE"/>
    <property type="match status" value="1"/>
</dbReference>
<keyword evidence="3" id="KW-0067">ATP-binding</keyword>
<dbReference type="AlphaFoldDB" id="A0A1V8RW73"/>
<evidence type="ECO:0000256" key="4">
    <source>
        <dbReference type="ARBA" id="ARBA00023267"/>
    </source>
</evidence>
<keyword evidence="9" id="KW-1185">Reference proteome</keyword>
<evidence type="ECO:0000256" key="6">
    <source>
        <dbReference type="ARBA" id="ARBA00047846"/>
    </source>
</evidence>
<evidence type="ECO:0000259" key="7">
    <source>
        <dbReference type="PROSITE" id="PS51733"/>
    </source>
</evidence>
<evidence type="ECO:0000256" key="3">
    <source>
        <dbReference type="ARBA" id="ARBA00022840"/>
    </source>
</evidence>
<dbReference type="Proteomes" id="UP000191905">
    <property type="component" value="Unassembled WGS sequence"/>
</dbReference>
<dbReference type="InterPro" id="IPR045864">
    <property type="entry name" value="aa-tRNA-synth_II/BPL/LPL"/>
</dbReference>
<feature type="domain" description="BPL/LPL catalytic" evidence="7">
    <location>
        <begin position="15"/>
        <end position="201"/>
    </location>
</feature>
<gene>
    <name evidence="8" type="ORF">BFN67_00880</name>
</gene>
<keyword evidence="4" id="KW-0092">Biotin</keyword>
<proteinExistence type="predicted"/>
<evidence type="ECO:0000313" key="9">
    <source>
        <dbReference type="Proteomes" id="UP000191905"/>
    </source>
</evidence>
<dbReference type="EC" id="6.3.4.15" evidence="5"/>
<organism evidence="8 9">
    <name type="scientific">Manganibacter manganicus</name>
    <dbReference type="NCBI Taxonomy" id="1873176"/>
    <lineage>
        <taxon>Bacteria</taxon>
        <taxon>Pseudomonadati</taxon>
        <taxon>Pseudomonadota</taxon>
        <taxon>Alphaproteobacteria</taxon>
        <taxon>Hyphomicrobiales</taxon>
        <taxon>Phyllobacteriaceae</taxon>
        <taxon>Manganibacter</taxon>
    </lineage>
</organism>
<reference evidence="8 9" key="1">
    <citation type="journal article" date="2016" name="Int. J. Syst. Evol. Microbiol.">
        <title>Pseudaminobacter manganicus sp. nov., isolated from sludge of a manganese mine.</title>
        <authorList>
            <person name="Li J."/>
            <person name="Huang J."/>
            <person name="Liao S."/>
            <person name="Wang G."/>
        </authorList>
    </citation>
    <scope>NUCLEOTIDE SEQUENCE [LARGE SCALE GENOMIC DNA]</scope>
    <source>
        <strain evidence="8 9">JH-7</strain>
    </source>
</reference>
<evidence type="ECO:0000256" key="1">
    <source>
        <dbReference type="ARBA" id="ARBA00022598"/>
    </source>
</evidence>
<dbReference type="InterPro" id="IPR008988">
    <property type="entry name" value="Transcriptional_repressor_C"/>
</dbReference>
<evidence type="ECO:0000256" key="2">
    <source>
        <dbReference type="ARBA" id="ARBA00022741"/>
    </source>
</evidence>
<dbReference type="CDD" id="cd16442">
    <property type="entry name" value="BPL"/>
    <property type="match status" value="1"/>
</dbReference>
<dbReference type="Pfam" id="PF03099">
    <property type="entry name" value="BPL_LplA_LipB"/>
    <property type="match status" value="1"/>
</dbReference>
<comment type="catalytic activity">
    <reaction evidence="6">
        <text>biotin + L-lysyl-[protein] + ATP = N(6)-biotinyl-L-lysyl-[protein] + AMP + diphosphate + H(+)</text>
        <dbReference type="Rhea" id="RHEA:11756"/>
        <dbReference type="Rhea" id="RHEA-COMP:9752"/>
        <dbReference type="Rhea" id="RHEA-COMP:10505"/>
        <dbReference type="ChEBI" id="CHEBI:15378"/>
        <dbReference type="ChEBI" id="CHEBI:29969"/>
        <dbReference type="ChEBI" id="CHEBI:30616"/>
        <dbReference type="ChEBI" id="CHEBI:33019"/>
        <dbReference type="ChEBI" id="CHEBI:57586"/>
        <dbReference type="ChEBI" id="CHEBI:83144"/>
        <dbReference type="ChEBI" id="CHEBI:456215"/>
        <dbReference type="EC" id="6.3.4.15"/>
    </reaction>
</comment>
<dbReference type="SUPFAM" id="SSF50037">
    <property type="entry name" value="C-terminal domain of transcriptional repressors"/>
    <property type="match status" value="1"/>
</dbReference>
<dbReference type="PROSITE" id="PS51733">
    <property type="entry name" value="BPL_LPL_CATALYTIC"/>
    <property type="match status" value="1"/>
</dbReference>
<evidence type="ECO:0000256" key="5">
    <source>
        <dbReference type="ARBA" id="ARBA00024227"/>
    </source>
</evidence>
<evidence type="ECO:0000313" key="8">
    <source>
        <dbReference type="EMBL" id="OQM77432.1"/>
    </source>
</evidence>
<dbReference type="NCBIfam" id="TIGR00121">
    <property type="entry name" value="birA_ligase"/>
    <property type="match status" value="1"/>
</dbReference>
<dbReference type="SUPFAM" id="SSF55681">
    <property type="entry name" value="Class II aaRS and biotin synthetases"/>
    <property type="match status" value="1"/>
</dbReference>
<keyword evidence="2" id="KW-0547">Nucleotide-binding</keyword>
<dbReference type="Pfam" id="PF02237">
    <property type="entry name" value="BPL_C"/>
    <property type="match status" value="1"/>
</dbReference>
<dbReference type="InterPro" id="IPR004408">
    <property type="entry name" value="Biotin_CoA_COase_ligase"/>
</dbReference>
<dbReference type="RefSeq" id="WP_080917697.1">
    <property type="nucleotide sequence ID" value="NZ_MDET01000001.1"/>
</dbReference>
<dbReference type="InterPro" id="IPR004143">
    <property type="entry name" value="BPL_LPL_catalytic"/>
</dbReference>
<dbReference type="EMBL" id="MDET01000001">
    <property type="protein sequence ID" value="OQM77432.1"/>
    <property type="molecule type" value="Genomic_DNA"/>
</dbReference>
<dbReference type="Gene3D" id="3.30.930.10">
    <property type="entry name" value="Bira Bifunctional Protein, Domain 2"/>
    <property type="match status" value="1"/>
</dbReference>
<dbReference type="GO" id="GO:0004077">
    <property type="term" value="F:biotin--[biotin carboxyl-carrier protein] ligase activity"/>
    <property type="evidence" value="ECO:0007669"/>
    <property type="project" value="UniProtKB-EC"/>
</dbReference>
<dbReference type="GO" id="GO:0005737">
    <property type="term" value="C:cytoplasm"/>
    <property type="evidence" value="ECO:0007669"/>
    <property type="project" value="TreeGrafter"/>
</dbReference>
<keyword evidence="1 8" id="KW-0436">Ligase</keyword>
<dbReference type="Gene3D" id="2.30.30.100">
    <property type="match status" value="1"/>
</dbReference>
<comment type="caution">
    <text evidence="8">The sequence shown here is derived from an EMBL/GenBank/DDBJ whole genome shotgun (WGS) entry which is preliminary data.</text>
</comment>
<dbReference type="InterPro" id="IPR003142">
    <property type="entry name" value="BPL_C"/>
</dbReference>
<dbReference type="OrthoDB" id="9807064at2"/>
<dbReference type="PANTHER" id="PTHR12835">
    <property type="entry name" value="BIOTIN PROTEIN LIGASE"/>
    <property type="match status" value="1"/>
</dbReference>
<sequence length="274" mass="28244">MAFRLAPTAVAEGFRLEAHDTVGSTNALALDHARDGDAGNLWVVARMQESGRGRRGRAWATPHGNLAATLLVLVGSELRLAATLGFVAGLALADALEAVVPKGRIAIGLDGASQGTNRFELKWPNDVLASGAKLAGILLESAALGDGRFAVAIGIGVNVVAYPPDLPYPATSLQALGAAGDAETLFLALSDAWSANARLWNEGRGLGAIRRRWLDHAAGLGGEVAVRIDGSVVRGTFETIDEDCRFVIREHGGNLLTIAAGDVHFGAVASAGAG</sequence>
<accession>A0A1V8RW73</accession>
<name>A0A1V8RW73_9HYPH</name>
<dbReference type="STRING" id="1873176.BFN67_00880"/>
<protein>
    <recommendedName>
        <fullName evidence="5">biotin--[biotin carboxyl-carrier protein] ligase</fullName>
        <ecNumber evidence="5">6.3.4.15</ecNumber>
    </recommendedName>
</protein>
<dbReference type="GO" id="GO:0005524">
    <property type="term" value="F:ATP binding"/>
    <property type="evidence" value="ECO:0007669"/>
    <property type="project" value="UniProtKB-KW"/>
</dbReference>